<dbReference type="InterPro" id="IPR019546">
    <property type="entry name" value="TAT_signal_bac_arc"/>
</dbReference>
<sequence>MERRSFLKKSAAFAGTAVVSSNLSARNIPAEEKNLYELKVYQFARRGGISQLKEYYTQAVIPFLNSRGATVGAFGEYSMEEPPRVYILHIHKSPSDYWNTVQEMKTSKTYLEAAKSYFDLPANQPVFERHETFLMDAFKSIPQFKMPAKNRGLFELRTYESYNEDAFRRKVKMFDTEELPLFEKVGLHPVFFGEILAGRFMPALMYMLWFKGMEERDANWDKFRESDEWNVMRVKEEYADTVSKVKKIFLTPLEFSQV</sequence>
<keyword evidence="3" id="KW-1185">Reference proteome</keyword>
<dbReference type="Proteomes" id="UP000266441">
    <property type="component" value="Unassembled WGS sequence"/>
</dbReference>
<dbReference type="OrthoDB" id="192769at2"/>
<reference evidence="2 3" key="1">
    <citation type="journal article" date="2015" name="Int. J. Syst. Evol. Microbiol.">
        <title>Mariniphaga sediminis sp. nov., isolated from coastal sediment.</title>
        <authorList>
            <person name="Wang F.Q."/>
            <person name="Shen Q.Y."/>
            <person name="Chen G.J."/>
            <person name="Du Z.J."/>
        </authorList>
    </citation>
    <scope>NUCLEOTIDE SEQUENCE [LARGE SCALE GENOMIC DNA]</scope>
    <source>
        <strain evidence="2 3">SY21</strain>
    </source>
</reference>
<evidence type="ECO:0000313" key="2">
    <source>
        <dbReference type="EMBL" id="RIH64180.1"/>
    </source>
</evidence>
<organism evidence="2 3">
    <name type="scientific">Mariniphaga sediminis</name>
    <dbReference type="NCBI Taxonomy" id="1628158"/>
    <lineage>
        <taxon>Bacteria</taxon>
        <taxon>Pseudomonadati</taxon>
        <taxon>Bacteroidota</taxon>
        <taxon>Bacteroidia</taxon>
        <taxon>Marinilabiliales</taxon>
        <taxon>Prolixibacteraceae</taxon>
        <taxon>Mariniphaga</taxon>
    </lineage>
</organism>
<dbReference type="InterPro" id="IPR011008">
    <property type="entry name" value="Dimeric_a/b-barrel"/>
</dbReference>
<name>A0A399D1D9_9BACT</name>
<evidence type="ECO:0000313" key="3">
    <source>
        <dbReference type="Proteomes" id="UP000266441"/>
    </source>
</evidence>
<dbReference type="SUPFAM" id="SSF54909">
    <property type="entry name" value="Dimeric alpha+beta barrel"/>
    <property type="match status" value="1"/>
</dbReference>
<dbReference type="NCBIfam" id="TIGR01409">
    <property type="entry name" value="TAT_signal_seq"/>
    <property type="match status" value="1"/>
</dbReference>
<accession>A0A399D1D9</accession>
<dbReference type="Gene3D" id="3.30.70.100">
    <property type="match status" value="2"/>
</dbReference>
<dbReference type="AlphaFoldDB" id="A0A399D1D9"/>
<dbReference type="EMBL" id="QWET01000013">
    <property type="protein sequence ID" value="RIH64180.1"/>
    <property type="molecule type" value="Genomic_DNA"/>
</dbReference>
<evidence type="ECO:0000259" key="1">
    <source>
        <dbReference type="Pfam" id="PF07978"/>
    </source>
</evidence>
<protein>
    <submittedName>
        <fullName evidence="2">Twin-arginine translocation signal domain-containing protein</fullName>
    </submittedName>
</protein>
<proteinExistence type="predicted"/>
<gene>
    <name evidence="2" type="ORF">D1164_16030</name>
</gene>
<comment type="caution">
    <text evidence="2">The sequence shown here is derived from an EMBL/GenBank/DDBJ whole genome shotgun (WGS) entry which is preliminary data.</text>
</comment>
<dbReference type="Pfam" id="PF07978">
    <property type="entry name" value="NIPSNAP"/>
    <property type="match status" value="1"/>
</dbReference>
<feature type="domain" description="NIPSNAP" evidence="1">
    <location>
        <begin position="154"/>
        <end position="257"/>
    </location>
</feature>
<dbReference type="RefSeq" id="WP_119351011.1">
    <property type="nucleotide sequence ID" value="NZ_QWET01000013.1"/>
</dbReference>
<dbReference type="InterPro" id="IPR012577">
    <property type="entry name" value="NIPSNAP"/>
</dbReference>